<gene>
    <name evidence="2" type="primary">350</name>
    <name evidence="1" type="synonym">49</name>
    <name evidence="2" type="ORF">SEA_PUMPERNICKEL_350</name>
    <name evidence="1" type="ORF">SEA_PUMPERNICKEL_49</name>
</gene>
<evidence type="ECO:0000313" key="3">
    <source>
        <dbReference type="Proteomes" id="UP000827768"/>
    </source>
</evidence>
<dbReference type="SUPFAM" id="SSF88659">
    <property type="entry name" value="Sigma3 and sigma4 domains of RNA polymerase sigma factors"/>
    <property type="match status" value="1"/>
</dbReference>
<dbReference type="EMBL" id="OK040790">
    <property type="protein sequence ID" value="UDL16100.1"/>
    <property type="molecule type" value="Genomic_DNA"/>
</dbReference>
<dbReference type="InterPro" id="IPR013324">
    <property type="entry name" value="RNA_pol_sigma_r3/r4-like"/>
</dbReference>
<dbReference type="RefSeq" id="YP_010755340.1">
    <property type="nucleotide sequence ID" value="NC_073468.1"/>
</dbReference>
<dbReference type="EMBL" id="OK040790">
    <property type="protein sequence ID" value="UDL15840.1"/>
    <property type="molecule type" value="Genomic_DNA"/>
</dbReference>
<protein>
    <submittedName>
        <fullName evidence="2">Helix-turn-helix DNA binding domain protein</fullName>
    </submittedName>
</protein>
<dbReference type="Proteomes" id="UP000827768">
    <property type="component" value="Segment"/>
</dbReference>
<evidence type="ECO:0000313" key="1">
    <source>
        <dbReference type="EMBL" id="UDL15840.1"/>
    </source>
</evidence>
<evidence type="ECO:0000313" key="2">
    <source>
        <dbReference type="EMBL" id="UDL16100.1"/>
    </source>
</evidence>
<sequence>MTEYQKTNHVLPTEVKDAFASLADLETRNTYSLALREQEWTLQSIAEATGVTRERVRQVTNALKLSKGEATEWAKAQGLPLPTPPVKPVRVKREFIEPDPQKLARMLELQPLAQQVRANSPQYREEAEEYTRLIAESHLEDGVTLYRLALRLGLTHGALRFRLARYGYKLPTSGRSKVYTRIDPQNRVAAKHH</sequence>
<keyword evidence="3" id="KW-1185">Reference proteome</keyword>
<dbReference type="Gene3D" id="1.10.10.10">
    <property type="entry name" value="Winged helix-like DNA-binding domain superfamily/Winged helix DNA-binding domain"/>
    <property type="match status" value="1"/>
</dbReference>
<dbReference type="InterPro" id="IPR036388">
    <property type="entry name" value="WH-like_DNA-bd_sf"/>
</dbReference>
<dbReference type="KEGG" id="vg:80019991"/>
<accession>A0AAE8Y7H9</accession>
<name>A0AAE8Y7H9_9CAUD</name>
<reference evidence="2" key="1">
    <citation type="submission" date="2021-09" db="EMBL/GenBank/DDBJ databases">
        <authorList>
            <person name="Andersen S.H."/>
            <person name="Beall E.A."/>
            <person name="Cappelle B."/>
            <person name="Falteisek K.J."/>
            <person name="Fenske B.A."/>
            <person name="Gansluckner N.W."/>
            <person name="Gilbertson S.M."/>
            <person name="Krings K.J."/>
            <person name="Mobeck M."/>
            <person name="Odeku J.O."/>
            <person name="Poncelet M.E."/>
            <person name="Rohr J.R."/>
            <person name="Rolands L."/>
            <person name="Whipple C.D."/>
            <person name="Whipple E.M."/>
            <person name="Spring A.M."/>
            <person name="Klyczek K."/>
            <person name="Garlena R.A."/>
            <person name="Russell D.A."/>
            <person name="Pope W.H."/>
            <person name="Jacobs-Sera D."/>
            <person name="Hatfull G.F."/>
        </authorList>
    </citation>
    <scope>NUCLEOTIDE SEQUENCE</scope>
</reference>
<organism evidence="2 3">
    <name type="scientific">Microbacterium phage Pumpernickel</name>
    <dbReference type="NCBI Taxonomy" id="2885983"/>
    <lineage>
        <taxon>Viruses</taxon>
        <taxon>Duplodnaviria</taxon>
        <taxon>Heunggongvirae</taxon>
        <taxon>Uroviricota</taxon>
        <taxon>Caudoviricetes</taxon>
        <taxon>Pumpernickelvirus</taxon>
        <taxon>Pumpernickelvirus pumpernickel</taxon>
    </lineage>
</organism>
<dbReference type="GeneID" id="80019991"/>
<proteinExistence type="predicted"/>